<feature type="domain" description="NodB homology" evidence="5">
    <location>
        <begin position="2"/>
        <end position="261"/>
    </location>
</feature>
<dbReference type="SUPFAM" id="SSF88713">
    <property type="entry name" value="Glycoside hydrolase/deacetylase"/>
    <property type="match status" value="1"/>
</dbReference>
<evidence type="ECO:0000256" key="4">
    <source>
        <dbReference type="ARBA" id="ARBA00032976"/>
    </source>
</evidence>
<dbReference type="PROSITE" id="PS51677">
    <property type="entry name" value="NODB"/>
    <property type="match status" value="1"/>
</dbReference>
<dbReference type="EMBL" id="JBHRTR010000028">
    <property type="protein sequence ID" value="MFC3228693.1"/>
    <property type="molecule type" value="Genomic_DNA"/>
</dbReference>
<evidence type="ECO:0000256" key="2">
    <source>
        <dbReference type="ARBA" id="ARBA00010973"/>
    </source>
</evidence>
<evidence type="ECO:0000256" key="1">
    <source>
        <dbReference type="ARBA" id="ARBA00003236"/>
    </source>
</evidence>
<dbReference type="Proteomes" id="UP001595528">
    <property type="component" value="Unassembled WGS sequence"/>
</dbReference>
<dbReference type="InterPro" id="IPR011330">
    <property type="entry name" value="Glyco_hydro/deAcase_b/a-brl"/>
</dbReference>
<dbReference type="RefSeq" id="WP_379902058.1">
    <property type="nucleotide sequence ID" value="NZ_JBHRTR010000028.1"/>
</dbReference>
<dbReference type="InterPro" id="IPR002509">
    <property type="entry name" value="NODB_dom"/>
</dbReference>
<evidence type="ECO:0000259" key="5">
    <source>
        <dbReference type="PROSITE" id="PS51677"/>
    </source>
</evidence>
<evidence type="ECO:0000313" key="6">
    <source>
        <dbReference type="EMBL" id="MFC3228693.1"/>
    </source>
</evidence>
<dbReference type="Gene3D" id="3.20.20.370">
    <property type="entry name" value="Glycoside hydrolase/deacetylase"/>
    <property type="match status" value="1"/>
</dbReference>
<organism evidence="6 7">
    <name type="scientific">Marinibaculum pumilum</name>
    <dbReference type="NCBI Taxonomy" id="1766165"/>
    <lineage>
        <taxon>Bacteria</taxon>
        <taxon>Pseudomonadati</taxon>
        <taxon>Pseudomonadota</taxon>
        <taxon>Alphaproteobacteria</taxon>
        <taxon>Rhodospirillales</taxon>
        <taxon>Rhodospirillaceae</taxon>
        <taxon>Marinibaculum</taxon>
    </lineage>
</organism>
<comment type="function">
    <text evidence="1">Is involved in generating a small heat-stable compound (Nod), an acylated oligomer of N-acetylglucosamine, that stimulates mitosis in various plant protoplasts.</text>
</comment>
<evidence type="ECO:0000313" key="7">
    <source>
        <dbReference type="Proteomes" id="UP001595528"/>
    </source>
</evidence>
<reference evidence="7" key="1">
    <citation type="journal article" date="2019" name="Int. J. Syst. Evol. Microbiol.">
        <title>The Global Catalogue of Microorganisms (GCM) 10K type strain sequencing project: providing services to taxonomists for standard genome sequencing and annotation.</title>
        <authorList>
            <consortium name="The Broad Institute Genomics Platform"/>
            <consortium name="The Broad Institute Genome Sequencing Center for Infectious Disease"/>
            <person name="Wu L."/>
            <person name="Ma J."/>
        </authorList>
    </citation>
    <scope>NUCLEOTIDE SEQUENCE [LARGE SCALE GENOMIC DNA]</scope>
    <source>
        <strain evidence="7">KCTC 42964</strain>
    </source>
</reference>
<keyword evidence="7" id="KW-1185">Reference proteome</keyword>
<comment type="similarity">
    <text evidence="2">Belongs to the polysaccharide deacetylase family.</text>
</comment>
<protein>
    <recommendedName>
        <fullName evidence="3">Chitooligosaccharide deacetylase</fullName>
    </recommendedName>
    <alternativeName>
        <fullName evidence="4">Nodulation protein B</fullName>
    </alternativeName>
</protein>
<proteinExistence type="inferred from homology"/>
<gene>
    <name evidence="6" type="ORF">ACFOGJ_15725</name>
</gene>
<comment type="caution">
    <text evidence="6">The sequence shown here is derived from an EMBL/GenBank/DDBJ whole genome shotgun (WGS) entry which is preliminary data.</text>
</comment>
<dbReference type="Pfam" id="PF01522">
    <property type="entry name" value="Polysacc_deac_1"/>
    <property type="match status" value="1"/>
</dbReference>
<sequence length="304" mass="32789">MTRLALKVDVDTERGTRLGVPALADLLEKRGVQASFLFSLGPDNTGRAIRRVFRRGFASKVARTSVVQTYGLRTLMNGVLLPGPHIARRHGATMRHVAAQGHPVGVHCWDHVRWQDRLHGMTADKVVAEWDKAAAAFAEVFGEAPRAAGSAGWQANALSLAVYDRAGLAYGSDSRGTAPFRPSAGGQVFRTVQIPTTLPTLDELIGRPEFPDSELQGAYRRLMRPDRLNVWTLHAELEGMRWRDWFAATIDALLADGVHFTTLEAEAESLNADPAAVPVAALEQGEVEGRSGTLAVQGAVAAAA</sequence>
<name>A0ABV7L267_9PROT</name>
<accession>A0ABV7L267</accession>
<evidence type="ECO:0000256" key="3">
    <source>
        <dbReference type="ARBA" id="ARBA00020071"/>
    </source>
</evidence>